<name>T1J5X9_STRMM</name>
<dbReference type="EMBL" id="JH431869">
    <property type="status" value="NOT_ANNOTATED_CDS"/>
    <property type="molecule type" value="Genomic_DNA"/>
</dbReference>
<dbReference type="AlphaFoldDB" id="T1J5X9"/>
<proteinExistence type="predicted"/>
<evidence type="ECO:0000313" key="2">
    <source>
        <dbReference type="Proteomes" id="UP000014500"/>
    </source>
</evidence>
<evidence type="ECO:0000313" key="1">
    <source>
        <dbReference type="EnsemblMetazoa" id="SMAR009039-PA"/>
    </source>
</evidence>
<keyword evidence="2" id="KW-1185">Reference proteome</keyword>
<dbReference type="STRING" id="126957.T1J5X9"/>
<dbReference type="HOGENOM" id="CLU_1512496_0_0_1"/>
<reference evidence="1" key="2">
    <citation type="submission" date="2015-02" db="UniProtKB">
        <authorList>
            <consortium name="EnsemblMetazoa"/>
        </authorList>
    </citation>
    <scope>IDENTIFICATION</scope>
</reference>
<dbReference type="Proteomes" id="UP000014500">
    <property type="component" value="Unassembled WGS sequence"/>
</dbReference>
<dbReference type="Gene3D" id="1.20.58.860">
    <property type="match status" value="1"/>
</dbReference>
<dbReference type="PhylomeDB" id="T1J5X9"/>
<organism evidence="1 2">
    <name type="scientific">Strigamia maritima</name>
    <name type="common">European centipede</name>
    <name type="synonym">Geophilus maritimus</name>
    <dbReference type="NCBI Taxonomy" id="126957"/>
    <lineage>
        <taxon>Eukaryota</taxon>
        <taxon>Metazoa</taxon>
        <taxon>Ecdysozoa</taxon>
        <taxon>Arthropoda</taxon>
        <taxon>Myriapoda</taxon>
        <taxon>Chilopoda</taxon>
        <taxon>Pleurostigmophora</taxon>
        <taxon>Geophilomorpha</taxon>
        <taxon>Linotaeniidae</taxon>
        <taxon>Strigamia</taxon>
    </lineage>
</organism>
<accession>T1J5X9</accession>
<sequence>MALKIEGPVDLGQILPDGDWLEIELTLQLSQGETASFNTEQVNVQVELTRLQSLLAEDAVKMKRYHTENIRRKLLKILAEMGQLEPLMETAKQKASEKTKIKLIFPPRAMLSTFPSSPVFPEEPPQFGGRLIFTEVVRGALVLKLLVIAFRYGRCSFFIVGVLLIFLKEIAQLGDILK</sequence>
<protein>
    <submittedName>
        <fullName evidence="1">Uncharacterized protein</fullName>
    </submittedName>
</protein>
<reference evidence="2" key="1">
    <citation type="submission" date="2011-05" db="EMBL/GenBank/DDBJ databases">
        <authorList>
            <person name="Richards S.R."/>
            <person name="Qu J."/>
            <person name="Jiang H."/>
            <person name="Jhangiani S.N."/>
            <person name="Agravi P."/>
            <person name="Goodspeed R."/>
            <person name="Gross S."/>
            <person name="Mandapat C."/>
            <person name="Jackson L."/>
            <person name="Mathew T."/>
            <person name="Pu L."/>
            <person name="Thornton R."/>
            <person name="Saada N."/>
            <person name="Wilczek-Boney K.B."/>
            <person name="Lee S."/>
            <person name="Kovar C."/>
            <person name="Wu Y."/>
            <person name="Scherer S.E."/>
            <person name="Worley K.C."/>
            <person name="Muzny D.M."/>
            <person name="Gibbs R."/>
        </authorList>
    </citation>
    <scope>NUCLEOTIDE SEQUENCE</scope>
    <source>
        <strain evidence="2">Brora</strain>
    </source>
</reference>
<dbReference type="EnsemblMetazoa" id="SMAR009039-RA">
    <property type="protein sequence ID" value="SMAR009039-PA"/>
    <property type="gene ID" value="SMAR009039"/>
</dbReference>